<sequence length="204" mass="22906">MCQARQVCSHLHGIRASSGIWAGCRHDAGAVRECCGHCAQLCTSTNTGQFHCCFLAANLINISALAYMCEFPKQMIQCLRWLLGLREPTFPRTCAHTALDASTRETQIRSHLIRDLSWHIGCWRPRTQVEVGRGCGRSRPCYQCNLPLGRRPASAVQPAHIGPYFIGNGDARWKRRYEECTVVCRLLPVTGLSVKQFLNFCRLA</sequence>
<protein>
    <submittedName>
        <fullName evidence="1">Uncharacterized protein</fullName>
    </submittedName>
</protein>
<dbReference type="Proteomes" id="UP000814033">
    <property type="component" value="Unassembled WGS sequence"/>
</dbReference>
<reference evidence="1" key="2">
    <citation type="journal article" date="2022" name="New Phytol.">
        <title>Evolutionary transition to the ectomycorrhizal habit in the genomes of a hyperdiverse lineage of mushroom-forming fungi.</title>
        <authorList>
            <person name="Looney B."/>
            <person name="Miyauchi S."/>
            <person name="Morin E."/>
            <person name="Drula E."/>
            <person name="Courty P.E."/>
            <person name="Kohler A."/>
            <person name="Kuo A."/>
            <person name="LaButti K."/>
            <person name="Pangilinan J."/>
            <person name="Lipzen A."/>
            <person name="Riley R."/>
            <person name="Andreopoulos W."/>
            <person name="He G."/>
            <person name="Johnson J."/>
            <person name="Nolan M."/>
            <person name="Tritt A."/>
            <person name="Barry K.W."/>
            <person name="Grigoriev I.V."/>
            <person name="Nagy L.G."/>
            <person name="Hibbett D."/>
            <person name="Henrissat B."/>
            <person name="Matheny P.B."/>
            <person name="Labbe J."/>
            <person name="Martin F.M."/>
        </authorList>
    </citation>
    <scope>NUCLEOTIDE SEQUENCE</scope>
    <source>
        <strain evidence="1">FP105234-sp</strain>
    </source>
</reference>
<organism evidence="1 2">
    <name type="scientific">Auriscalpium vulgare</name>
    <dbReference type="NCBI Taxonomy" id="40419"/>
    <lineage>
        <taxon>Eukaryota</taxon>
        <taxon>Fungi</taxon>
        <taxon>Dikarya</taxon>
        <taxon>Basidiomycota</taxon>
        <taxon>Agaricomycotina</taxon>
        <taxon>Agaricomycetes</taxon>
        <taxon>Russulales</taxon>
        <taxon>Auriscalpiaceae</taxon>
        <taxon>Auriscalpium</taxon>
    </lineage>
</organism>
<comment type="caution">
    <text evidence="1">The sequence shown here is derived from an EMBL/GenBank/DDBJ whole genome shotgun (WGS) entry which is preliminary data.</text>
</comment>
<keyword evidence="2" id="KW-1185">Reference proteome</keyword>
<evidence type="ECO:0000313" key="2">
    <source>
        <dbReference type="Proteomes" id="UP000814033"/>
    </source>
</evidence>
<dbReference type="EMBL" id="MU275943">
    <property type="protein sequence ID" value="KAI0045745.1"/>
    <property type="molecule type" value="Genomic_DNA"/>
</dbReference>
<gene>
    <name evidence="1" type="ORF">FA95DRAFT_93022</name>
</gene>
<evidence type="ECO:0000313" key="1">
    <source>
        <dbReference type="EMBL" id="KAI0045745.1"/>
    </source>
</evidence>
<name>A0ACB8RP85_9AGAM</name>
<proteinExistence type="predicted"/>
<reference evidence="1" key="1">
    <citation type="submission" date="2021-02" db="EMBL/GenBank/DDBJ databases">
        <authorList>
            <consortium name="DOE Joint Genome Institute"/>
            <person name="Ahrendt S."/>
            <person name="Looney B.P."/>
            <person name="Miyauchi S."/>
            <person name="Morin E."/>
            <person name="Drula E."/>
            <person name="Courty P.E."/>
            <person name="Chicoki N."/>
            <person name="Fauchery L."/>
            <person name="Kohler A."/>
            <person name="Kuo A."/>
            <person name="Labutti K."/>
            <person name="Pangilinan J."/>
            <person name="Lipzen A."/>
            <person name="Riley R."/>
            <person name="Andreopoulos W."/>
            <person name="He G."/>
            <person name="Johnson J."/>
            <person name="Barry K.W."/>
            <person name="Grigoriev I.V."/>
            <person name="Nagy L."/>
            <person name="Hibbett D."/>
            <person name="Henrissat B."/>
            <person name="Matheny P.B."/>
            <person name="Labbe J."/>
            <person name="Martin F."/>
        </authorList>
    </citation>
    <scope>NUCLEOTIDE SEQUENCE</scope>
    <source>
        <strain evidence="1">FP105234-sp</strain>
    </source>
</reference>
<accession>A0ACB8RP85</accession>